<dbReference type="Gene3D" id="3.40.50.720">
    <property type="entry name" value="NAD(P)-binding Rossmann-like Domain"/>
    <property type="match status" value="1"/>
</dbReference>
<dbReference type="AlphaFoldDB" id="A0A8R7PTZ0"/>
<reference evidence="3" key="1">
    <citation type="journal article" date="2013" name="Nature">
        <title>Draft genome of the wheat A-genome progenitor Triticum urartu.</title>
        <authorList>
            <person name="Ling H.Q."/>
            <person name="Zhao S."/>
            <person name="Liu D."/>
            <person name="Wang J."/>
            <person name="Sun H."/>
            <person name="Zhang C."/>
            <person name="Fan H."/>
            <person name="Li D."/>
            <person name="Dong L."/>
            <person name="Tao Y."/>
            <person name="Gao C."/>
            <person name="Wu H."/>
            <person name="Li Y."/>
            <person name="Cui Y."/>
            <person name="Guo X."/>
            <person name="Zheng S."/>
            <person name="Wang B."/>
            <person name="Yu K."/>
            <person name="Liang Q."/>
            <person name="Yang W."/>
            <person name="Lou X."/>
            <person name="Chen J."/>
            <person name="Feng M."/>
            <person name="Jian J."/>
            <person name="Zhang X."/>
            <person name="Luo G."/>
            <person name="Jiang Y."/>
            <person name="Liu J."/>
            <person name="Wang Z."/>
            <person name="Sha Y."/>
            <person name="Zhang B."/>
            <person name="Wu H."/>
            <person name="Tang D."/>
            <person name="Shen Q."/>
            <person name="Xue P."/>
            <person name="Zou S."/>
            <person name="Wang X."/>
            <person name="Liu X."/>
            <person name="Wang F."/>
            <person name="Yang Y."/>
            <person name="An X."/>
            <person name="Dong Z."/>
            <person name="Zhang K."/>
            <person name="Zhang X."/>
            <person name="Luo M.C."/>
            <person name="Dvorak J."/>
            <person name="Tong Y."/>
            <person name="Wang J."/>
            <person name="Yang H."/>
            <person name="Li Z."/>
            <person name="Wang D."/>
            <person name="Zhang A."/>
            <person name="Wang J."/>
        </authorList>
    </citation>
    <scope>NUCLEOTIDE SEQUENCE</scope>
    <source>
        <strain evidence="3">cv. G1812</strain>
    </source>
</reference>
<evidence type="ECO:0000313" key="2">
    <source>
        <dbReference type="EnsemblPlants" id="TuG1812G0300002905.01.T01.cds372734"/>
    </source>
</evidence>
<reference evidence="2" key="2">
    <citation type="submission" date="2018-03" db="EMBL/GenBank/DDBJ databases">
        <title>The Triticum urartu genome reveals the dynamic nature of wheat genome evolution.</title>
        <authorList>
            <person name="Ling H."/>
            <person name="Ma B."/>
            <person name="Shi X."/>
            <person name="Liu H."/>
            <person name="Dong L."/>
            <person name="Sun H."/>
            <person name="Cao Y."/>
            <person name="Gao Q."/>
            <person name="Zheng S."/>
            <person name="Li Y."/>
            <person name="Yu Y."/>
            <person name="Du H."/>
            <person name="Qi M."/>
            <person name="Li Y."/>
            <person name="Yu H."/>
            <person name="Cui Y."/>
            <person name="Wang N."/>
            <person name="Chen C."/>
            <person name="Wu H."/>
            <person name="Zhao Y."/>
            <person name="Zhang J."/>
            <person name="Li Y."/>
            <person name="Zhou W."/>
            <person name="Zhang B."/>
            <person name="Hu W."/>
            <person name="Eijk M."/>
            <person name="Tang J."/>
            <person name="Witsenboer H."/>
            <person name="Zhao S."/>
            <person name="Li Z."/>
            <person name="Zhang A."/>
            <person name="Wang D."/>
            <person name="Liang C."/>
        </authorList>
    </citation>
    <scope>NUCLEOTIDE SEQUENCE [LARGE SCALE GENOMIC DNA]</scope>
    <source>
        <strain evidence="2">cv. G1812</strain>
    </source>
</reference>
<dbReference type="Proteomes" id="UP000015106">
    <property type="component" value="Chromosome 3"/>
</dbReference>
<keyword evidence="3" id="KW-1185">Reference proteome</keyword>
<protein>
    <recommendedName>
        <fullName evidence="4">Lactate/malate dehydrogenase N-terminal domain-containing protein</fullName>
    </recommendedName>
</protein>
<reference evidence="2" key="3">
    <citation type="submission" date="2022-06" db="UniProtKB">
        <authorList>
            <consortium name="EnsemblPlants"/>
        </authorList>
    </citation>
    <scope>IDENTIFICATION</scope>
</reference>
<feature type="region of interest" description="Disordered" evidence="1">
    <location>
        <begin position="1"/>
        <end position="36"/>
    </location>
</feature>
<evidence type="ECO:0000256" key="1">
    <source>
        <dbReference type="SAM" id="MobiDB-lite"/>
    </source>
</evidence>
<proteinExistence type="predicted"/>
<dbReference type="EnsemblPlants" id="TuG1812G0300002905.01.T01">
    <property type="protein sequence ID" value="TuG1812G0300002905.01.T01.cds372734"/>
    <property type="gene ID" value="TuG1812G0300002905.01"/>
</dbReference>
<organism evidence="2 3">
    <name type="scientific">Triticum urartu</name>
    <name type="common">Red wild einkorn</name>
    <name type="synonym">Crithodium urartu</name>
    <dbReference type="NCBI Taxonomy" id="4572"/>
    <lineage>
        <taxon>Eukaryota</taxon>
        <taxon>Viridiplantae</taxon>
        <taxon>Streptophyta</taxon>
        <taxon>Embryophyta</taxon>
        <taxon>Tracheophyta</taxon>
        <taxon>Spermatophyta</taxon>
        <taxon>Magnoliopsida</taxon>
        <taxon>Liliopsida</taxon>
        <taxon>Poales</taxon>
        <taxon>Poaceae</taxon>
        <taxon>BOP clade</taxon>
        <taxon>Pooideae</taxon>
        <taxon>Triticodae</taxon>
        <taxon>Triticeae</taxon>
        <taxon>Triticinae</taxon>
        <taxon>Triticum</taxon>
    </lineage>
</organism>
<dbReference type="InterPro" id="IPR036291">
    <property type="entry name" value="NAD(P)-bd_dom_sf"/>
</dbReference>
<feature type="compositionally biased region" description="Pro residues" evidence="1">
    <location>
        <begin position="21"/>
        <end position="35"/>
    </location>
</feature>
<evidence type="ECO:0000313" key="3">
    <source>
        <dbReference type="Proteomes" id="UP000015106"/>
    </source>
</evidence>
<name>A0A8R7PTZ0_TRIUA</name>
<evidence type="ECO:0008006" key="4">
    <source>
        <dbReference type="Google" id="ProtNLM"/>
    </source>
</evidence>
<dbReference type="SUPFAM" id="SSF51735">
    <property type="entry name" value="NAD(P)-binding Rossmann-fold domains"/>
    <property type="match status" value="1"/>
</dbReference>
<accession>A0A8R7PTZ0</accession>
<sequence>MPPPPRQSICTPPTAARRRPGLPPIDPHPVPPPPNAIDLAPPAVVKHSPEALLLVVSNPVDVLTYLALKLPGLCSR</sequence>
<dbReference type="Gramene" id="TuG1812G0300002905.01.T01">
    <property type="protein sequence ID" value="TuG1812G0300002905.01.T01.cds372734"/>
    <property type="gene ID" value="TuG1812G0300002905.01"/>
</dbReference>